<feature type="region of interest" description="Disordered" evidence="2">
    <location>
        <begin position="359"/>
        <end position="406"/>
    </location>
</feature>
<dbReference type="PROSITE" id="PS00018">
    <property type="entry name" value="EF_HAND_1"/>
    <property type="match status" value="1"/>
</dbReference>
<keyword evidence="1" id="KW-0106">Calcium</keyword>
<proteinExistence type="predicted"/>
<feature type="region of interest" description="Disordered" evidence="2">
    <location>
        <begin position="137"/>
        <end position="162"/>
    </location>
</feature>
<accession>A0A0W8DTR2</accession>
<comment type="caution">
    <text evidence="4">The sequence shown here is derived from an EMBL/GenBank/DDBJ whole genome shotgun (WGS) entry which is preliminary data.</text>
</comment>
<evidence type="ECO:0000259" key="3">
    <source>
        <dbReference type="PROSITE" id="PS50222"/>
    </source>
</evidence>
<gene>
    <name evidence="4" type="ORF">AM588_10009423</name>
</gene>
<sequence length="406" mass="44755">MDALAERIRAKACPRDDEFILESDLLTLCVEEFESQRALLEKVLGAVYQAGDINGDGSLEFDEFASVVTHLSPTVDDRFLQKVFEAAHDFTKPHRISFARFLDVILLERVLSPAPLSAAATGIARAKNAAAAAAASSTGGPSLATSGSSQQPNSTAKAASQDDQEEAYQFELLRETWAHDREAVAQVLQTSITHAPTAKSLIFRVAFLDQLLDRRVDAKTAWLCHRQIMREISRYQHLDADQIAGLRRKELQFKTTVRAIQNVQRLSALFGVNPALPGTNEDEGLVDTPEAPSYTSVVQQSLDAQATGIPDVADVAALENELRETFLERADEGAIDDYMAALQHLRRVSIKQQSLQFDELTMPRIEESLPEGNETDTDDDDESKEDEAEYDHEEVGPSSPQSSQIN</sequence>
<feature type="compositionally biased region" description="Acidic residues" evidence="2">
    <location>
        <begin position="373"/>
        <end position="392"/>
    </location>
</feature>
<reference evidence="4 5" key="1">
    <citation type="submission" date="2015-11" db="EMBL/GenBank/DDBJ databases">
        <title>Genomes and virulence difference between two physiological races of Phytophthora nicotianae.</title>
        <authorList>
            <person name="Liu H."/>
            <person name="Ma X."/>
            <person name="Yu H."/>
            <person name="Fang D."/>
            <person name="Li Y."/>
            <person name="Wang X."/>
            <person name="Wang W."/>
            <person name="Dong Y."/>
            <person name="Xiao B."/>
        </authorList>
    </citation>
    <scope>NUCLEOTIDE SEQUENCE [LARGE SCALE GENOMIC DNA]</scope>
    <source>
        <strain evidence="5">race 1</strain>
    </source>
</reference>
<evidence type="ECO:0000313" key="4">
    <source>
        <dbReference type="EMBL" id="KUF99767.1"/>
    </source>
</evidence>
<dbReference type="EMBL" id="LNFP01000015">
    <property type="protein sequence ID" value="KUF99767.1"/>
    <property type="molecule type" value="Genomic_DNA"/>
</dbReference>
<dbReference type="InterPro" id="IPR002048">
    <property type="entry name" value="EF_hand_dom"/>
</dbReference>
<feature type="compositionally biased region" description="Low complexity" evidence="2">
    <location>
        <begin position="137"/>
        <end position="149"/>
    </location>
</feature>
<protein>
    <submittedName>
        <fullName evidence="4">Ribonuclease D</fullName>
    </submittedName>
</protein>
<dbReference type="Gene3D" id="1.10.238.10">
    <property type="entry name" value="EF-hand"/>
    <property type="match status" value="1"/>
</dbReference>
<dbReference type="AlphaFoldDB" id="A0A0W8DTR2"/>
<dbReference type="SUPFAM" id="SSF47473">
    <property type="entry name" value="EF-hand"/>
    <property type="match status" value="1"/>
</dbReference>
<evidence type="ECO:0000256" key="1">
    <source>
        <dbReference type="ARBA" id="ARBA00022837"/>
    </source>
</evidence>
<dbReference type="PROSITE" id="PS50222">
    <property type="entry name" value="EF_HAND_2"/>
    <property type="match status" value="1"/>
</dbReference>
<organism evidence="4 5">
    <name type="scientific">Phytophthora nicotianae</name>
    <name type="common">Potato buckeye rot agent</name>
    <name type="synonym">Phytophthora parasitica</name>
    <dbReference type="NCBI Taxonomy" id="4792"/>
    <lineage>
        <taxon>Eukaryota</taxon>
        <taxon>Sar</taxon>
        <taxon>Stramenopiles</taxon>
        <taxon>Oomycota</taxon>
        <taxon>Peronosporomycetes</taxon>
        <taxon>Peronosporales</taxon>
        <taxon>Peronosporaceae</taxon>
        <taxon>Phytophthora</taxon>
    </lineage>
</organism>
<dbReference type="PANTHER" id="PTHR34894">
    <property type="entry name" value="SAM-DEPENDENT METHYLTRANSFERASE RSMI, CONSERVED SITE"/>
    <property type="match status" value="1"/>
</dbReference>
<name>A0A0W8DTR2_PHYNI</name>
<dbReference type="GO" id="GO:0005509">
    <property type="term" value="F:calcium ion binding"/>
    <property type="evidence" value="ECO:0007669"/>
    <property type="project" value="InterPro"/>
</dbReference>
<dbReference type="PANTHER" id="PTHR34894:SF5">
    <property type="entry name" value="EF-HAND DOMAIN-CONTAINING PROTEIN"/>
    <property type="match status" value="1"/>
</dbReference>
<evidence type="ECO:0000313" key="5">
    <source>
        <dbReference type="Proteomes" id="UP000054636"/>
    </source>
</evidence>
<dbReference type="InterPro" id="IPR011992">
    <property type="entry name" value="EF-hand-dom_pair"/>
</dbReference>
<dbReference type="InterPro" id="IPR018247">
    <property type="entry name" value="EF_Hand_1_Ca_BS"/>
</dbReference>
<feature type="domain" description="EF-hand" evidence="3">
    <location>
        <begin position="39"/>
        <end position="74"/>
    </location>
</feature>
<evidence type="ECO:0000256" key="2">
    <source>
        <dbReference type="SAM" id="MobiDB-lite"/>
    </source>
</evidence>
<dbReference type="Proteomes" id="UP000054636">
    <property type="component" value="Unassembled WGS sequence"/>
</dbReference>